<dbReference type="Proteomes" id="UP000196531">
    <property type="component" value="Unassembled WGS sequence"/>
</dbReference>
<reference evidence="2" key="1">
    <citation type="journal article" date="2017" name="Proc. Natl. Acad. Sci. U.S.A.">
        <title>Simulation of Deepwater Horizon oil plume reveals substrate specialization within a complex community of hydrocarbon-degraders.</title>
        <authorList>
            <person name="Hu P."/>
            <person name="Dubinsky E.A."/>
            <person name="Probst A.J."/>
            <person name="Wang J."/>
            <person name="Sieber C.M.K."/>
            <person name="Tom L.M."/>
            <person name="Gardinali P."/>
            <person name="Banfield J.F."/>
            <person name="Atlas R.M."/>
            <person name="Andersen G.L."/>
        </authorList>
    </citation>
    <scope>NUCLEOTIDE SEQUENCE [LARGE SCALE GENOMIC DNA]</scope>
</reference>
<dbReference type="EMBL" id="MAAO01000001">
    <property type="protein sequence ID" value="OUS00277.1"/>
    <property type="molecule type" value="Genomic_DNA"/>
</dbReference>
<sequence>MGGPFLCGPNFWGPETCGPIDGGPKMQGPISGGPSFTGPQFCTTLDVLFEMMRWVSKILFLKDFINRNSFND</sequence>
<organism evidence="1 2">
    <name type="scientific">Halobacteriovorax marinus</name>
    <dbReference type="NCBI Taxonomy" id="97084"/>
    <lineage>
        <taxon>Bacteria</taxon>
        <taxon>Pseudomonadati</taxon>
        <taxon>Bdellovibrionota</taxon>
        <taxon>Bacteriovoracia</taxon>
        <taxon>Bacteriovoracales</taxon>
        <taxon>Halobacteriovoraceae</taxon>
        <taxon>Halobacteriovorax</taxon>
    </lineage>
</organism>
<proteinExistence type="predicted"/>
<evidence type="ECO:0000313" key="2">
    <source>
        <dbReference type="Proteomes" id="UP000196531"/>
    </source>
</evidence>
<evidence type="ECO:0000313" key="1">
    <source>
        <dbReference type="EMBL" id="OUS00277.1"/>
    </source>
</evidence>
<gene>
    <name evidence="1" type="ORF">A9Q84_00055</name>
</gene>
<name>A0A1Y5FD02_9BACT</name>
<accession>A0A1Y5FD02</accession>
<dbReference type="AlphaFoldDB" id="A0A1Y5FD02"/>
<comment type="caution">
    <text evidence="1">The sequence shown here is derived from an EMBL/GenBank/DDBJ whole genome shotgun (WGS) entry which is preliminary data.</text>
</comment>
<protein>
    <submittedName>
        <fullName evidence="1">Uncharacterized protein</fullName>
    </submittedName>
</protein>